<dbReference type="Gene3D" id="3.60.10.10">
    <property type="entry name" value="Endonuclease/exonuclease/phosphatase"/>
    <property type="match status" value="1"/>
</dbReference>
<dbReference type="KEGG" id="spu:115921287"/>
<dbReference type="InterPro" id="IPR052560">
    <property type="entry name" value="RdDP_mobile_element"/>
</dbReference>
<dbReference type="OMA" id="NVERWAS"/>
<dbReference type="PANTHER" id="PTHR36688:SF1">
    <property type="entry name" value="ENDONUCLEASE_EXONUCLEASE_PHOSPHATASE DOMAIN-CONTAINING PROTEIN"/>
    <property type="match status" value="1"/>
</dbReference>
<feature type="domain" description="Endonuclease/exonuclease/phosphatase" evidence="1">
    <location>
        <begin position="3"/>
        <end position="88"/>
    </location>
</feature>
<evidence type="ECO:0000259" key="1">
    <source>
        <dbReference type="Pfam" id="PF14529"/>
    </source>
</evidence>
<dbReference type="EnsemblMetazoa" id="XM_030978619">
    <property type="protein sequence ID" value="XP_030834479"/>
    <property type="gene ID" value="LOC115921287"/>
</dbReference>
<dbReference type="RefSeq" id="XP_030834479.1">
    <property type="nucleotide sequence ID" value="XM_030978619.1"/>
</dbReference>
<dbReference type="OrthoDB" id="409048at2759"/>
<dbReference type="GeneID" id="115921287"/>
<evidence type="ECO:0000313" key="2">
    <source>
        <dbReference type="EnsemblMetazoa" id="XP_011670579"/>
    </source>
</evidence>
<dbReference type="RefSeq" id="XP_011670579.1">
    <property type="nucleotide sequence ID" value="XM_011672277.1"/>
</dbReference>
<evidence type="ECO:0000313" key="3">
    <source>
        <dbReference type="Proteomes" id="UP000007110"/>
    </source>
</evidence>
<name>A0A7M7HFB7_STRPU</name>
<dbReference type="KEGG" id="spu:105441288"/>
<proteinExistence type="predicted"/>
<dbReference type="PANTHER" id="PTHR36688">
    <property type="entry name" value="ENDO/EXONUCLEASE/PHOSPHATASE DOMAIN-CONTAINING PROTEIN"/>
    <property type="match status" value="1"/>
</dbReference>
<reference evidence="2" key="2">
    <citation type="submission" date="2021-01" db="UniProtKB">
        <authorList>
            <consortium name="EnsemblMetazoa"/>
        </authorList>
    </citation>
    <scope>IDENTIFICATION</scope>
</reference>
<dbReference type="InterPro" id="IPR005135">
    <property type="entry name" value="Endo/exonuclease/phosphatase"/>
</dbReference>
<dbReference type="AlphaFoldDB" id="A0A7M7HFB7"/>
<keyword evidence="3" id="KW-1185">Reference proteome</keyword>
<dbReference type="InParanoid" id="A0A7M7HFB7"/>
<organism evidence="2 3">
    <name type="scientific">Strongylocentrotus purpuratus</name>
    <name type="common">Purple sea urchin</name>
    <dbReference type="NCBI Taxonomy" id="7668"/>
    <lineage>
        <taxon>Eukaryota</taxon>
        <taxon>Metazoa</taxon>
        <taxon>Echinodermata</taxon>
        <taxon>Eleutherozoa</taxon>
        <taxon>Echinozoa</taxon>
        <taxon>Echinoidea</taxon>
        <taxon>Euechinoidea</taxon>
        <taxon>Echinacea</taxon>
        <taxon>Camarodonta</taxon>
        <taxon>Echinidea</taxon>
        <taxon>Strongylocentrotidae</taxon>
        <taxon>Strongylocentrotus</taxon>
    </lineage>
</organism>
<dbReference type="GO" id="GO:0003824">
    <property type="term" value="F:catalytic activity"/>
    <property type="evidence" value="ECO:0007669"/>
    <property type="project" value="InterPro"/>
</dbReference>
<dbReference type="Pfam" id="PF14529">
    <property type="entry name" value="Exo_endo_phos_2"/>
    <property type="match status" value="1"/>
</dbReference>
<dbReference type="EnsemblMetazoa" id="XM_011672277">
    <property type="protein sequence ID" value="XP_011670579"/>
    <property type="gene ID" value="LOC105441288"/>
</dbReference>
<sequence>MNVVIGDFNSHSTTWGYREMNEDGELVETWADANQLSLIHDAKLPASFNSPRWRRGHNPDRIFTSTRIAIQCEKVVLDPIPHSQHRPIALNAVITPRGVPFRRRLNLRKANWEKFAKDFYSYIKDLPATSKLRHLCRVDEEILNA</sequence>
<dbReference type="InterPro" id="IPR036691">
    <property type="entry name" value="Endo/exonu/phosph_ase_sf"/>
</dbReference>
<protein>
    <recommendedName>
        <fullName evidence="1">Endonuclease/exonuclease/phosphatase domain-containing protein</fullName>
    </recommendedName>
</protein>
<dbReference type="Proteomes" id="UP000007110">
    <property type="component" value="Unassembled WGS sequence"/>
</dbReference>
<reference evidence="3" key="1">
    <citation type="submission" date="2015-02" db="EMBL/GenBank/DDBJ databases">
        <title>Genome sequencing for Strongylocentrotus purpuratus.</title>
        <authorList>
            <person name="Murali S."/>
            <person name="Liu Y."/>
            <person name="Vee V."/>
            <person name="English A."/>
            <person name="Wang M."/>
            <person name="Skinner E."/>
            <person name="Han Y."/>
            <person name="Muzny D.M."/>
            <person name="Worley K.C."/>
            <person name="Gibbs R.A."/>
        </authorList>
    </citation>
    <scope>NUCLEOTIDE SEQUENCE</scope>
</reference>
<accession>A0A7M7HFB7</accession>
<dbReference type="GeneID" id="105441288"/>
<dbReference type="SUPFAM" id="SSF56219">
    <property type="entry name" value="DNase I-like"/>
    <property type="match status" value="1"/>
</dbReference>